<dbReference type="Pfam" id="PF11918">
    <property type="entry name" value="Peptidase_S41_N"/>
    <property type="match status" value="1"/>
</dbReference>
<gene>
    <name evidence="3" type="ORF">SAMN04488060_2548</name>
</gene>
<evidence type="ECO:0000313" key="3">
    <source>
        <dbReference type="EMBL" id="SFP35775.1"/>
    </source>
</evidence>
<dbReference type="CDD" id="cd07563">
    <property type="entry name" value="Peptidase_S41_IRBP"/>
    <property type="match status" value="1"/>
</dbReference>
<dbReference type="OrthoDB" id="9758793at2"/>
<dbReference type="Gene3D" id="3.30.750.44">
    <property type="match status" value="1"/>
</dbReference>
<dbReference type="Proteomes" id="UP000199331">
    <property type="component" value="Unassembled WGS sequence"/>
</dbReference>
<dbReference type="EMBL" id="FOWZ01000004">
    <property type="protein sequence ID" value="SFP35775.1"/>
    <property type="molecule type" value="Genomic_DNA"/>
</dbReference>
<dbReference type="STRING" id="604088.SAMN04488060_2548"/>
<feature type="domain" description="Tail specific protease" evidence="2">
    <location>
        <begin position="116"/>
        <end position="312"/>
    </location>
</feature>
<dbReference type="Gene3D" id="3.90.226.10">
    <property type="entry name" value="2-enoyl-CoA Hydratase, Chain A, domain 1"/>
    <property type="match status" value="1"/>
</dbReference>
<keyword evidence="1" id="KW-0732">Signal</keyword>
<evidence type="ECO:0000256" key="1">
    <source>
        <dbReference type="SAM" id="SignalP"/>
    </source>
</evidence>
<name>A0A1I5PP23_9SPHN</name>
<dbReference type="SUPFAM" id="SSF52096">
    <property type="entry name" value="ClpP/crotonase"/>
    <property type="match status" value="1"/>
</dbReference>
<keyword evidence="4" id="KW-1185">Reference proteome</keyword>
<protein>
    <submittedName>
        <fullName evidence="3">N-terminal domain of Peptidase_S41</fullName>
    </submittedName>
</protein>
<evidence type="ECO:0000313" key="4">
    <source>
        <dbReference type="Proteomes" id="UP000199331"/>
    </source>
</evidence>
<dbReference type="PANTHER" id="PTHR11261:SF3">
    <property type="entry name" value="RETINOL-BINDING PROTEIN 3"/>
    <property type="match status" value="1"/>
</dbReference>
<evidence type="ECO:0000259" key="2">
    <source>
        <dbReference type="SMART" id="SM00245"/>
    </source>
</evidence>
<proteinExistence type="predicted"/>
<feature type="signal peptide" evidence="1">
    <location>
        <begin position="1"/>
        <end position="20"/>
    </location>
</feature>
<sequence>MIRSLACLAAMALTPLTANAQEMADVPIDAGMRADVVKALGDALEKNYVFPDKGTETGQTLERLLDSGKYDRFETANAFAEALRSDLREAGDDRHLQLRYDPEFVPQGDHTDGPPSAEEVAETYRQMALHGFGVARTAMLPGNIGYIDLRFFGPPEAVAGAYESAIQLVSGSQALIIDLRSNGGGDPAAVAQFASHLFAKGDVRHLNSIYDRTEDRTREFWTDQSVETRYTGLVYVLTSSRTFSGGEELAYDIQTQKRGTLFGETTGGGANPGGPVALAHGFTAFIPTGRAINPVTGTNWEHVGVKPEVSVPAEEALSTAFSAAIEALRTQAEGERSQLLGRIGEQLANGELLLPQWKDPRRRD</sequence>
<dbReference type="Pfam" id="PF03572">
    <property type="entry name" value="Peptidase_S41"/>
    <property type="match status" value="1"/>
</dbReference>
<dbReference type="GO" id="GO:0008236">
    <property type="term" value="F:serine-type peptidase activity"/>
    <property type="evidence" value="ECO:0007669"/>
    <property type="project" value="InterPro"/>
</dbReference>
<accession>A0A1I5PP23</accession>
<dbReference type="SMART" id="SM00245">
    <property type="entry name" value="TSPc"/>
    <property type="match status" value="1"/>
</dbReference>
<dbReference type="InterPro" id="IPR005151">
    <property type="entry name" value="Tail-specific_protease"/>
</dbReference>
<feature type="chain" id="PRO_5011504967" evidence="1">
    <location>
        <begin position="21"/>
        <end position="364"/>
    </location>
</feature>
<dbReference type="AlphaFoldDB" id="A0A1I5PP23"/>
<dbReference type="PANTHER" id="PTHR11261">
    <property type="entry name" value="INTERPHOTORECEPTOR RETINOID-BINDING PROTEIN"/>
    <property type="match status" value="1"/>
</dbReference>
<organism evidence="3 4">
    <name type="scientific">Qipengyuania nanhaisediminis</name>
    <dbReference type="NCBI Taxonomy" id="604088"/>
    <lineage>
        <taxon>Bacteria</taxon>
        <taxon>Pseudomonadati</taxon>
        <taxon>Pseudomonadota</taxon>
        <taxon>Alphaproteobacteria</taxon>
        <taxon>Sphingomonadales</taxon>
        <taxon>Erythrobacteraceae</taxon>
        <taxon>Qipengyuania</taxon>
    </lineage>
</organism>
<dbReference type="GO" id="GO:0006508">
    <property type="term" value="P:proteolysis"/>
    <property type="evidence" value="ECO:0007669"/>
    <property type="project" value="InterPro"/>
</dbReference>
<reference evidence="4" key="1">
    <citation type="submission" date="2016-10" db="EMBL/GenBank/DDBJ databases">
        <authorList>
            <person name="Varghese N."/>
            <person name="Submissions S."/>
        </authorList>
    </citation>
    <scope>NUCLEOTIDE SEQUENCE [LARGE SCALE GENOMIC DNA]</scope>
    <source>
        <strain evidence="4">CGMCC 1.7715</strain>
    </source>
</reference>
<dbReference type="InterPro" id="IPR029045">
    <property type="entry name" value="ClpP/crotonase-like_dom_sf"/>
</dbReference>